<protein>
    <recommendedName>
        <fullName evidence="5">DUF3558 domain-containing protein</fullName>
    </recommendedName>
</protein>
<proteinExistence type="predicted"/>
<gene>
    <name evidence="3" type="ORF">ACFSXZ_16115</name>
</gene>
<dbReference type="Proteomes" id="UP001597417">
    <property type="component" value="Unassembled WGS sequence"/>
</dbReference>
<keyword evidence="4" id="KW-1185">Reference proteome</keyword>
<keyword evidence="2" id="KW-1133">Transmembrane helix</keyword>
<feature type="transmembrane region" description="Helical" evidence="2">
    <location>
        <begin position="41"/>
        <end position="63"/>
    </location>
</feature>
<evidence type="ECO:0000256" key="1">
    <source>
        <dbReference type="SAM" id="MobiDB-lite"/>
    </source>
</evidence>
<comment type="caution">
    <text evidence="3">The sequence shown here is derived from an EMBL/GenBank/DDBJ whole genome shotgun (WGS) entry which is preliminary data.</text>
</comment>
<name>A0ABW5FV70_9PSEU</name>
<organism evidence="3 4">
    <name type="scientific">Amycolatopsis pigmentata</name>
    <dbReference type="NCBI Taxonomy" id="450801"/>
    <lineage>
        <taxon>Bacteria</taxon>
        <taxon>Bacillati</taxon>
        <taxon>Actinomycetota</taxon>
        <taxon>Actinomycetes</taxon>
        <taxon>Pseudonocardiales</taxon>
        <taxon>Pseudonocardiaceae</taxon>
        <taxon>Amycolatopsis</taxon>
    </lineage>
</organism>
<accession>A0ABW5FV70</accession>
<evidence type="ECO:0000313" key="3">
    <source>
        <dbReference type="EMBL" id="MFD2417851.1"/>
    </source>
</evidence>
<dbReference type="EMBL" id="JBHUKR010000007">
    <property type="protein sequence ID" value="MFD2417851.1"/>
    <property type="molecule type" value="Genomic_DNA"/>
</dbReference>
<reference evidence="4" key="1">
    <citation type="journal article" date="2019" name="Int. J. Syst. Evol. Microbiol.">
        <title>The Global Catalogue of Microorganisms (GCM) 10K type strain sequencing project: providing services to taxonomists for standard genome sequencing and annotation.</title>
        <authorList>
            <consortium name="The Broad Institute Genomics Platform"/>
            <consortium name="The Broad Institute Genome Sequencing Center for Infectious Disease"/>
            <person name="Wu L."/>
            <person name="Ma J."/>
        </authorList>
    </citation>
    <scope>NUCLEOTIDE SEQUENCE [LARGE SCALE GENOMIC DNA]</scope>
    <source>
        <strain evidence="4">CGMCC 4.7645</strain>
    </source>
</reference>
<feature type="region of interest" description="Disordered" evidence="1">
    <location>
        <begin position="64"/>
        <end position="115"/>
    </location>
</feature>
<sequence>MDERELGTLFREAPGEPPPPTFDLTDVTTASARATARRRSALILAAGCVVLVLVGLGLTRFGFTGTTTSGAPQVTTGGPPAGRPAPPSDASTPSPLQGSGGTGEAGPRAEGTSGCEKVDRELATALAGELPVTGAVDASPDPACPAGARSAGFRISDGDRRGFLSVTLVPSGAVPPPAAGVASIRKETPSGATLVVSSAPDPGSAPPWENHLESIVRDLAPRF</sequence>
<keyword evidence="2" id="KW-0812">Transmembrane</keyword>
<keyword evidence="2" id="KW-0472">Membrane</keyword>
<feature type="region of interest" description="Disordered" evidence="1">
    <location>
        <begin position="1"/>
        <end position="23"/>
    </location>
</feature>
<evidence type="ECO:0000256" key="2">
    <source>
        <dbReference type="SAM" id="Phobius"/>
    </source>
</evidence>
<evidence type="ECO:0008006" key="5">
    <source>
        <dbReference type="Google" id="ProtNLM"/>
    </source>
</evidence>
<evidence type="ECO:0000313" key="4">
    <source>
        <dbReference type="Proteomes" id="UP001597417"/>
    </source>
</evidence>
<dbReference type="RefSeq" id="WP_378265834.1">
    <property type="nucleotide sequence ID" value="NZ_JBHUKR010000007.1"/>
</dbReference>